<dbReference type="CDD" id="cd06588">
    <property type="entry name" value="PhnB_like"/>
    <property type="match status" value="1"/>
</dbReference>
<dbReference type="OrthoDB" id="9806473at2"/>
<dbReference type="SUPFAM" id="SSF54593">
    <property type="entry name" value="Glyoxalase/Bleomycin resistance protein/Dihydroxybiphenyl dioxygenase"/>
    <property type="match status" value="1"/>
</dbReference>
<dbReference type="RefSeq" id="WP_132822292.1">
    <property type="nucleotide sequence ID" value="NZ_SMKI01000754.1"/>
</dbReference>
<name>A0A4R4SGX3_9ACTN</name>
<sequence length="166" mass="17953">MPEIATQKISPCLWYDNQAEEAAEFYVSLFPDSRVVEVTRYNEAGPGEPGTVLTVTFELAGSRFVALNGGPQFTFNEAISLQVDCADQAEVDELWARLTAGGGEEGPCGWLKDRFGLSWQIVPRRLMELFTSSDTAAATAATKAMYGMKKLDVAALEAAYRAAAAS</sequence>
<protein>
    <submittedName>
        <fullName evidence="2">VOC family protein</fullName>
    </submittedName>
</protein>
<organism evidence="2 3">
    <name type="scientific">Streptomyces hainanensis</name>
    <dbReference type="NCBI Taxonomy" id="402648"/>
    <lineage>
        <taxon>Bacteria</taxon>
        <taxon>Bacillati</taxon>
        <taxon>Actinomycetota</taxon>
        <taxon>Actinomycetes</taxon>
        <taxon>Kitasatosporales</taxon>
        <taxon>Streptomycetaceae</taxon>
        <taxon>Streptomyces</taxon>
    </lineage>
</organism>
<dbReference type="AlphaFoldDB" id="A0A4R4SGX3"/>
<evidence type="ECO:0000313" key="2">
    <source>
        <dbReference type="EMBL" id="TDC61222.1"/>
    </source>
</evidence>
<dbReference type="EMBL" id="SMKI01000754">
    <property type="protein sequence ID" value="TDC61222.1"/>
    <property type="molecule type" value="Genomic_DNA"/>
</dbReference>
<feature type="domain" description="PhnB-like" evidence="1">
    <location>
        <begin position="7"/>
        <end position="122"/>
    </location>
</feature>
<dbReference type="InterPro" id="IPR009725">
    <property type="entry name" value="3_dmu_93_MTrfase"/>
</dbReference>
<dbReference type="Gene3D" id="3.10.180.10">
    <property type="entry name" value="2,3-Dihydroxybiphenyl 1,2-Dioxygenase, domain 1"/>
    <property type="match status" value="1"/>
</dbReference>
<dbReference type="PANTHER" id="PTHR33990:SF2">
    <property type="entry name" value="PHNB-LIKE DOMAIN-CONTAINING PROTEIN"/>
    <property type="match status" value="1"/>
</dbReference>
<dbReference type="InterPro" id="IPR028973">
    <property type="entry name" value="PhnB-like"/>
</dbReference>
<dbReference type="PIRSF" id="PIRSF021700">
    <property type="entry name" value="3_dmu_93_MTrfase"/>
    <property type="match status" value="1"/>
</dbReference>
<dbReference type="Proteomes" id="UP000295345">
    <property type="component" value="Unassembled WGS sequence"/>
</dbReference>
<dbReference type="PANTHER" id="PTHR33990">
    <property type="entry name" value="PROTEIN YJDN-RELATED"/>
    <property type="match status" value="1"/>
</dbReference>
<evidence type="ECO:0000313" key="3">
    <source>
        <dbReference type="Proteomes" id="UP000295345"/>
    </source>
</evidence>
<comment type="caution">
    <text evidence="2">The sequence shown here is derived from an EMBL/GenBank/DDBJ whole genome shotgun (WGS) entry which is preliminary data.</text>
</comment>
<reference evidence="2 3" key="1">
    <citation type="submission" date="2019-03" db="EMBL/GenBank/DDBJ databases">
        <title>Draft genome sequences of novel Actinobacteria.</title>
        <authorList>
            <person name="Sahin N."/>
            <person name="Ay H."/>
            <person name="Saygin H."/>
        </authorList>
    </citation>
    <scope>NUCLEOTIDE SEQUENCE [LARGE SCALE GENOMIC DNA]</scope>
    <source>
        <strain evidence="2 3">DSM 41900</strain>
    </source>
</reference>
<dbReference type="InterPro" id="IPR029068">
    <property type="entry name" value="Glyas_Bleomycin-R_OHBP_Dase"/>
</dbReference>
<keyword evidence="3" id="KW-1185">Reference proteome</keyword>
<dbReference type="Pfam" id="PF06983">
    <property type="entry name" value="3-dmu-9_3-mt"/>
    <property type="match status" value="1"/>
</dbReference>
<evidence type="ECO:0000259" key="1">
    <source>
        <dbReference type="Pfam" id="PF06983"/>
    </source>
</evidence>
<accession>A0A4R4SGX3</accession>
<gene>
    <name evidence="2" type="ORF">E1283_35575</name>
</gene>
<proteinExistence type="predicted"/>